<proteinExistence type="predicted"/>
<dbReference type="Proteomes" id="UP000186922">
    <property type="component" value="Unassembled WGS sequence"/>
</dbReference>
<keyword evidence="1" id="KW-1133">Transmembrane helix</keyword>
<comment type="caution">
    <text evidence="2">The sequence shown here is derived from an EMBL/GenBank/DDBJ whole genome shotgun (WGS) entry which is preliminary data.</text>
</comment>
<keyword evidence="3" id="KW-1185">Reference proteome</keyword>
<dbReference type="AlphaFoldDB" id="A0A1D1VPV9"/>
<evidence type="ECO:0000313" key="2">
    <source>
        <dbReference type="EMBL" id="GAV00974.1"/>
    </source>
</evidence>
<keyword evidence="1" id="KW-0472">Membrane</keyword>
<accession>A0A1D1VPV9</accession>
<evidence type="ECO:0000256" key="1">
    <source>
        <dbReference type="SAM" id="Phobius"/>
    </source>
</evidence>
<protein>
    <submittedName>
        <fullName evidence="2">Uncharacterized protein</fullName>
    </submittedName>
</protein>
<evidence type="ECO:0000313" key="3">
    <source>
        <dbReference type="Proteomes" id="UP000186922"/>
    </source>
</evidence>
<sequence>MSEMSDLKCLCKSWLEQMLPHPHGSDAHPSALTEATSLCILIAFTPEWHALLCLPFRELRFLELLYPGVLYIAMLILFHVVGEYGRVFFGERE</sequence>
<organism evidence="2 3">
    <name type="scientific">Ramazzottius varieornatus</name>
    <name type="common">Water bear</name>
    <name type="synonym">Tardigrade</name>
    <dbReference type="NCBI Taxonomy" id="947166"/>
    <lineage>
        <taxon>Eukaryota</taxon>
        <taxon>Metazoa</taxon>
        <taxon>Ecdysozoa</taxon>
        <taxon>Tardigrada</taxon>
        <taxon>Eutardigrada</taxon>
        <taxon>Parachela</taxon>
        <taxon>Hypsibioidea</taxon>
        <taxon>Ramazzottiidae</taxon>
        <taxon>Ramazzottius</taxon>
    </lineage>
</organism>
<feature type="transmembrane region" description="Helical" evidence="1">
    <location>
        <begin position="64"/>
        <end position="82"/>
    </location>
</feature>
<dbReference type="EMBL" id="BDGG01000006">
    <property type="protein sequence ID" value="GAV00974.1"/>
    <property type="molecule type" value="Genomic_DNA"/>
</dbReference>
<reference evidence="2 3" key="1">
    <citation type="journal article" date="2016" name="Nat. Commun.">
        <title>Extremotolerant tardigrade genome and improved radiotolerance of human cultured cells by tardigrade-unique protein.</title>
        <authorList>
            <person name="Hashimoto T."/>
            <person name="Horikawa D.D."/>
            <person name="Saito Y."/>
            <person name="Kuwahara H."/>
            <person name="Kozuka-Hata H."/>
            <person name="Shin-I T."/>
            <person name="Minakuchi Y."/>
            <person name="Ohishi K."/>
            <person name="Motoyama A."/>
            <person name="Aizu T."/>
            <person name="Enomoto A."/>
            <person name="Kondo K."/>
            <person name="Tanaka S."/>
            <person name="Hara Y."/>
            <person name="Koshikawa S."/>
            <person name="Sagara H."/>
            <person name="Miura T."/>
            <person name="Yokobori S."/>
            <person name="Miyagawa K."/>
            <person name="Suzuki Y."/>
            <person name="Kubo T."/>
            <person name="Oyama M."/>
            <person name="Kohara Y."/>
            <person name="Fujiyama A."/>
            <person name="Arakawa K."/>
            <person name="Katayama T."/>
            <person name="Toyoda A."/>
            <person name="Kunieda T."/>
        </authorList>
    </citation>
    <scope>NUCLEOTIDE SEQUENCE [LARGE SCALE GENOMIC DNA]</scope>
    <source>
        <strain evidence="2 3">YOKOZUNA-1</strain>
    </source>
</reference>
<feature type="non-terminal residue" evidence="2">
    <location>
        <position position="93"/>
    </location>
</feature>
<gene>
    <name evidence="2" type="primary">RvY_11753-1</name>
    <name evidence="2" type="synonym">RvY_11753.1</name>
    <name evidence="2" type="ORF">RvY_11753</name>
</gene>
<keyword evidence="1" id="KW-0812">Transmembrane</keyword>
<name>A0A1D1VPV9_RAMVA</name>